<gene>
    <name evidence="1" type="ORF">CROST_022420</name>
</gene>
<dbReference type="STRING" id="84029.CROST_35520"/>
<name>A0A1S8L027_9CLOT</name>
<evidence type="ECO:0000313" key="1">
    <source>
        <dbReference type="EMBL" id="URZ11525.1"/>
    </source>
</evidence>
<dbReference type="EMBL" id="CP096983">
    <property type="protein sequence ID" value="URZ11525.1"/>
    <property type="molecule type" value="Genomic_DNA"/>
</dbReference>
<evidence type="ECO:0000313" key="2">
    <source>
        <dbReference type="Proteomes" id="UP000190951"/>
    </source>
</evidence>
<dbReference type="KEGG" id="crw:CROST_022420"/>
<dbReference type="Proteomes" id="UP000190951">
    <property type="component" value="Chromosome"/>
</dbReference>
<protein>
    <submittedName>
        <fullName evidence="1">Uncharacterized protein</fullName>
    </submittedName>
</protein>
<keyword evidence="2" id="KW-1185">Reference proteome</keyword>
<dbReference type="RefSeq" id="WP_077832829.1">
    <property type="nucleotide sequence ID" value="NZ_CP096983.1"/>
</dbReference>
<accession>A0A1S8L027</accession>
<reference evidence="1 2" key="1">
    <citation type="submission" date="2022-04" db="EMBL/GenBank/DDBJ databases">
        <title>Genome sequence of C. roseum typestrain.</title>
        <authorList>
            <person name="Poehlein A."/>
            <person name="Schoch T."/>
            <person name="Duerre P."/>
            <person name="Daniel R."/>
        </authorList>
    </citation>
    <scope>NUCLEOTIDE SEQUENCE [LARGE SCALE GENOMIC DNA]</scope>
    <source>
        <strain evidence="1 2">DSM 7320</strain>
    </source>
</reference>
<sequence length="110" mass="12623">MSEISDLRQEGVRINLGGKERNIYYDLNDLCDFQKKFGSLQKALEAGAQPMGVRYFLWVGLKRENEKLTEEKAAELVTSPRYIEIRNVIEEALVGSMPKQKNEDAKETNK</sequence>
<organism evidence="1 2">
    <name type="scientific">Clostridium felsineum</name>
    <dbReference type="NCBI Taxonomy" id="36839"/>
    <lineage>
        <taxon>Bacteria</taxon>
        <taxon>Bacillati</taxon>
        <taxon>Bacillota</taxon>
        <taxon>Clostridia</taxon>
        <taxon>Eubacteriales</taxon>
        <taxon>Clostridiaceae</taxon>
        <taxon>Clostridium</taxon>
    </lineage>
</organism>
<dbReference type="AlphaFoldDB" id="A0A1S8L027"/>
<proteinExistence type="predicted"/>